<dbReference type="Pfam" id="PF01507">
    <property type="entry name" value="PAPS_reduct"/>
    <property type="match status" value="2"/>
</dbReference>
<evidence type="ECO:0000256" key="7">
    <source>
        <dbReference type="ARBA" id="ARBA00022695"/>
    </source>
</evidence>
<dbReference type="GO" id="GO:0003919">
    <property type="term" value="F:FMN adenylyltransferase activity"/>
    <property type="evidence" value="ECO:0007669"/>
    <property type="project" value="UniProtKB-EC"/>
</dbReference>
<dbReference type="InterPro" id="IPR014729">
    <property type="entry name" value="Rossmann-like_a/b/a_fold"/>
</dbReference>
<dbReference type="InterPro" id="IPR036425">
    <property type="entry name" value="MoaB/Mog-like_dom_sf"/>
</dbReference>
<dbReference type="SUPFAM" id="SSF52402">
    <property type="entry name" value="Adenine nucleotide alpha hydrolases-like"/>
    <property type="match status" value="1"/>
</dbReference>
<evidence type="ECO:0000313" key="15">
    <source>
        <dbReference type="Proteomes" id="UP000515158"/>
    </source>
</evidence>
<keyword evidence="5" id="KW-0288">FMN</keyword>
<keyword evidence="9" id="KW-0274">FAD</keyword>
<dbReference type="EC" id="2.7.7.2" evidence="3"/>
<evidence type="ECO:0000256" key="11">
    <source>
        <dbReference type="ARBA" id="ARBA00031145"/>
    </source>
</evidence>
<dbReference type="InterPro" id="IPR001453">
    <property type="entry name" value="MoaB/Mog_dom"/>
</dbReference>
<evidence type="ECO:0000256" key="6">
    <source>
        <dbReference type="ARBA" id="ARBA00022679"/>
    </source>
</evidence>
<dbReference type="Pfam" id="PF24102">
    <property type="entry name" value="FLAD1_M"/>
    <property type="match status" value="1"/>
</dbReference>
<dbReference type="OrthoDB" id="270728at2759"/>
<evidence type="ECO:0000256" key="2">
    <source>
        <dbReference type="ARBA" id="ARBA00007589"/>
    </source>
</evidence>
<dbReference type="GeneID" id="117650359"/>
<evidence type="ECO:0000256" key="13">
    <source>
        <dbReference type="ARBA" id="ARBA00049494"/>
    </source>
</evidence>
<protein>
    <recommendedName>
        <fullName evidence="3">FAD synthase</fullName>
        <ecNumber evidence="3">2.7.7.2</ecNumber>
    </recommendedName>
    <alternativeName>
        <fullName evidence="11">FAD pyrophosphorylase</fullName>
    </alternativeName>
    <alternativeName>
        <fullName evidence="12">FMN adenylyltransferase</fullName>
    </alternativeName>
</protein>
<dbReference type="Pfam" id="PF00994">
    <property type="entry name" value="MoCF_biosynth"/>
    <property type="match status" value="1"/>
</dbReference>
<keyword evidence="4" id="KW-0285">Flavoprotein</keyword>
<evidence type="ECO:0000256" key="12">
    <source>
        <dbReference type="ARBA" id="ARBA00031871"/>
    </source>
</evidence>
<feature type="domain" description="MoaB/Mog" evidence="14">
    <location>
        <begin position="49"/>
        <end position="224"/>
    </location>
</feature>
<evidence type="ECO:0000256" key="1">
    <source>
        <dbReference type="ARBA" id="ARBA00004726"/>
    </source>
</evidence>
<dbReference type="GO" id="GO:0005524">
    <property type="term" value="F:ATP binding"/>
    <property type="evidence" value="ECO:0007669"/>
    <property type="project" value="UniProtKB-KW"/>
</dbReference>
<gene>
    <name evidence="16" type="primary">LOC117650359</name>
</gene>
<keyword evidence="7" id="KW-0548">Nucleotidyltransferase</keyword>
<comment type="similarity">
    <text evidence="2">In the N-terminal section; belongs to the MoaB/Mog family.</text>
</comment>
<evidence type="ECO:0000256" key="9">
    <source>
        <dbReference type="ARBA" id="ARBA00022827"/>
    </source>
</evidence>
<dbReference type="InterPro" id="IPR056596">
    <property type="entry name" value="FLAD1_M"/>
</dbReference>
<evidence type="ECO:0000256" key="5">
    <source>
        <dbReference type="ARBA" id="ARBA00022643"/>
    </source>
</evidence>
<dbReference type="AlphaFoldDB" id="A0A6P8ZWX3"/>
<dbReference type="Gene3D" id="3.40.50.620">
    <property type="entry name" value="HUPs"/>
    <property type="match status" value="1"/>
</dbReference>
<keyword evidence="8" id="KW-0547">Nucleotide-binding</keyword>
<dbReference type="CDD" id="cd23948">
    <property type="entry name" value="FAD_synthase"/>
    <property type="match status" value="1"/>
</dbReference>
<evidence type="ECO:0000256" key="4">
    <source>
        <dbReference type="ARBA" id="ARBA00022630"/>
    </source>
</evidence>
<name>A0A6P8ZWX3_THRPL</name>
<comment type="pathway">
    <text evidence="1">Cofactor biosynthesis; FAD biosynthesis; FAD from FMN: step 1/1.</text>
</comment>
<comment type="catalytic activity">
    <reaction evidence="13">
        <text>FMN + ATP + H(+) = FAD + diphosphate</text>
        <dbReference type="Rhea" id="RHEA:17237"/>
        <dbReference type="ChEBI" id="CHEBI:15378"/>
        <dbReference type="ChEBI" id="CHEBI:30616"/>
        <dbReference type="ChEBI" id="CHEBI:33019"/>
        <dbReference type="ChEBI" id="CHEBI:57692"/>
        <dbReference type="ChEBI" id="CHEBI:58210"/>
        <dbReference type="EC" id="2.7.7.2"/>
    </reaction>
</comment>
<proteinExistence type="inferred from homology"/>
<dbReference type="RefSeq" id="XP_034249620.1">
    <property type="nucleotide sequence ID" value="XM_034393729.1"/>
</dbReference>
<evidence type="ECO:0000256" key="8">
    <source>
        <dbReference type="ARBA" id="ARBA00022741"/>
    </source>
</evidence>
<dbReference type="GO" id="GO:0006747">
    <property type="term" value="P:FAD biosynthetic process"/>
    <property type="evidence" value="ECO:0007669"/>
    <property type="project" value="TreeGrafter"/>
</dbReference>
<dbReference type="Gene3D" id="3.40.980.10">
    <property type="entry name" value="MoaB/Mog-like domain"/>
    <property type="match status" value="1"/>
</dbReference>
<keyword evidence="6" id="KW-0808">Transferase</keyword>
<accession>A0A6P8ZWX3</accession>
<keyword evidence="10" id="KW-0067">ATP-binding</keyword>
<organism evidence="16">
    <name type="scientific">Thrips palmi</name>
    <name type="common">Melon thrips</name>
    <dbReference type="NCBI Taxonomy" id="161013"/>
    <lineage>
        <taxon>Eukaryota</taxon>
        <taxon>Metazoa</taxon>
        <taxon>Ecdysozoa</taxon>
        <taxon>Arthropoda</taxon>
        <taxon>Hexapoda</taxon>
        <taxon>Insecta</taxon>
        <taxon>Pterygota</taxon>
        <taxon>Neoptera</taxon>
        <taxon>Paraneoptera</taxon>
        <taxon>Thysanoptera</taxon>
        <taxon>Terebrantia</taxon>
        <taxon>Thripoidea</taxon>
        <taxon>Thripidae</taxon>
        <taxon>Thrips</taxon>
    </lineage>
</organism>
<dbReference type="KEGG" id="tpal:117650359"/>
<evidence type="ECO:0000259" key="14">
    <source>
        <dbReference type="SMART" id="SM00852"/>
    </source>
</evidence>
<dbReference type="SUPFAM" id="SSF53218">
    <property type="entry name" value="Molybdenum cofactor biosynthesis proteins"/>
    <property type="match status" value="1"/>
</dbReference>
<dbReference type="InParanoid" id="A0A6P8ZWX3"/>
<sequence>MLDSRPLLTSSMASATVSRCWSSAALGWSDSGARRESMVAVAQAARTAGLVVVGDEVLSGAVPDTNSHFVSQRLHRLGVRLLKVVVVPDDVEAVANEIREFSGRYDVVLTSGGVGPTHDDKTYEAVARAFRLPLRFNAEVAKMVAAAHGLGLGGQPSESDVMLHPVLKMALVPAECRLHRILDTHDTTITKPIIQVRNVFVFPGSPANLRRAFAQLEGDIRGSTAVRFHCREVYLNVEEPLIVQPLNLAVEKFKGSVAFGSYPNCGGWRFPTKLTLESTSWETLHAATEFLLEQLPPSCVEGLSAVPMEDLLQFAESTPDLAFGKCLRETIQVLTECCNRYHPDELVLCFNGGKDATVLLHLACAVIRHHHPEHAAKPLHAFWVQSAEPFPEVREFVSRMVEQYNLHLDEVPGPIKVGLRTYLGGKPEVKAALIGVRRTDPYSSKLSAFQETDLGWPAVMRVSPILEWRYADVWTFLRELHLPYCSLYDQGYTSLGNPNNTSKNPALLRVDESGAQLYGPAWQLQDGSLERDGRH</sequence>
<evidence type="ECO:0000256" key="3">
    <source>
        <dbReference type="ARBA" id="ARBA00012393"/>
    </source>
</evidence>
<reference evidence="16" key="1">
    <citation type="submission" date="2025-08" db="UniProtKB">
        <authorList>
            <consortium name="RefSeq"/>
        </authorList>
    </citation>
    <scope>IDENTIFICATION</scope>
    <source>
        <tissue evidence="16">Total insect</tissue>
    </source>
</reference>
<dbReference type="PANTHER" id="PTHR23293:SF9">
    <property type="entry name" value="FAD SYNTHASE"/>
    <property type="match status" value="1"/>
</dbReference>
<evidence type="ECO:0000313" key="16">
    <source>
        <dbReference type="RefSeq" id="XP_034249620.1"/>
    </source>
</evidence>
<dbReference type="InterPro" id="IPR002500">
    <property type="entry name" value="PAPS_reduct_dom"/>
</dbReference>
<dbReference type="CDD" id="cd00885">
    <property type="entry name" value="cinA"/>
    <property type="match status" value="1"/>
</dbReference>
<evidence type="ECO:0000256" key="10">
    <source>
        <dbReference type="ARBA" id="ARBA00022840"/>
    </source>
</evidence>
<dbReference type="SMART" id="SM00852">
    <property type="entry name" value="MoCF_biosynth"/>
    <property type="match status" value="1"/>
</dbReference>
<dbReference type="Proteomes" id="UP000515158">
    <property type="component" value="Unplaced"/>
</dbReference>
<dbReference type="PANTHER" id="PTHR23293">
    <property type="entry name" value="FAD SYNTHETASE-RELATED FMN ADENYLYLTRANSFERASE"/>
    <property type="match status" value="1"/>
</dbReference>
<keyword evidence="15" id="KW-1185">Reference proteome</keyword>